<evidence type="ECO:0000313" key="6">
    <source>
        <dbReference type="EMBL" id="RGX29952.1"/>
    </source>
</evidence>
<reference evidence="6 7" key="1">
    <citation type="submission" date="2018-08" db="EMBL/GenBank/DDBJ databases">
        <title>A genome reference for cultivated species of the human gut microbiota.</title>
        <authorList>
            <person name="Zou Y."/>
            <person name="Xue W."/>
            <person name="Luo G."/>
        </authorList>
    </citation>
    <scope>NUCLEOTIDE SEQUENCE [LARGE SCALE GENOMIC DNA]</scope>
    <source>
        <strain evidence="6 7">AF04-15</strain>
    </source>
</reference>
<evidence type="ECO:0000256" key="2">
    <source>
        <dbReference type="ARBA" id="ARBA00022448"/>
    </source>
</evidence>
<name>A0A413FGN0_9FIRM</name>
<dbReference type="NCBIfam" id="NF037995">
    <property type="entry name" value="TRAP_S1"/>
    <property type="match status" value="1"/>
</dbReference>
<gene>
    <name evidence="6" type="ORF">DWV29_09605</name>
</gene>
<keyword evidence="2" id="KW-0813">Transport</keyword>
<sequence length="369" mass="39856">MKKRVTALCLTAALVSGILAGCGGGAAKTTEAPAQTQAESAKEEGTQAEGAKAETPAAELPKVNVKIGYELNPGEPADLGANAVKTALESDGTANWEVVLYPSSQLGNKSNLIDQMLAGDSVVTVADGLYLSDFVPDFSILFGPFLFDTWDDAWATFETDWFESINAELETKGLKVIGADWIYGERYTMSSKPIHVPDDFKGTKISVNAFPIQIKTFSNMGAAPTPMALGDVYTGLQQGTIDGLENTFTTMYNNKFHEVCKYIVWDGMVKNISLWICGADFYNSLTAEQQEALINAMHEGAKANNEAVETTSEECLKLMKEAGVEVYELSDEELALWKEATSGVYTDPEVNGSWSTPDLYNVVRAAIGK</sequence>
<dbReference type="Proteomes" id="UP000283880">
    <property type="component" value="Unassembled WGS sequence"/>
</dbReference>
<comment type="caution">
    <text evidence="6">The sequence shown here is derived from an EMBL/GenBank/DDBJ whole genome shotgun (WGS) entry which is preliminary data.</text>
</comment>
<dbReference type="GO" id="GO:0055085">
    <property type="term" value="P:transmembrane transport"/>
    <property type="evidence" value="ECO:0007669"/>
    <property type="project" value="InterPro"/>
</dbReference>
<organism evidence="6 7">
    <name type="scientific">Enterocloster asparagiformis</name>
    <dbReference type="NCBI Taxonomy" id="333367"/>
    <lineage>
        <taxon>Bacteria</taxon>
        <taxon>Bacillati</taxon>
        <taxon>Bacillota</taxon>
        <taxon>Clostridia</taxon>
        <taxon>Lachnospirales</taxon>
        <taxon>Lachnospiraceae</taxon>
        <taxon>Enterocloster</taxon>
    </lineage>
</organism>
<dbReference type="Gene3D" id="3.40.190.170">
    <property type="entry name" value="Bacterial extracellular solute-binding protein, family 7"/>
    <property type="match status" value="1"/>
</dbReference>
<evidence type="ECO:0000256" key="3">
    <source>
        <dbReference type="ARBA" id="ARBA00022729"/>
    </source>
</evidence>
<dbReference type="PROSITE" id="PS51257">
    <property type="entry name" value="PROKAR_LIPOPROTEIN"/>
    <property type="match status" value="1"/>
</dbReference>
<proteinExistence type="inferred from homology"/>
<dbReference type="RefSeq" id="WP_117777339.1">
    <property type="nucleotide sequence ID" value="NZ_QSBM01000006.1"/>
</dbReference>
<evidence type="ECO:0000256" key="1">
    <source>
        <dbReference type="ARBA" id="ARBA00009023"/>
    </source>
</evidence>
<dbReference type="OrthoDB" id="9815946at2"/>
<evidence type="ECO:0000256" key="5">
    <source>
        <dbReference type="SAM" id="SignalP"/>
    </source>
</evidence>
<dbReference type="InterPro" id="IPR038404">
    <property type="entry name" value="TRAP_DctP_sf"/>
</dbReference>
<keyword evidence="3 5" id="KW-0732">Signal</keyword>
<comment type="similarity">
    <text evidence="1">Belongs to the bacterial solute-binding protein 7 family.</text>
</comment>
<dbReference type="EMBL" id="QSBM01000006">
    <property type="protein sequence ID" value="RGX29952.1"/>
    <property type="molecule type" value="Genomic_DNA"/>
</dbReference>
<evidence type="ECO:0000313" key="7">
    <source>
        <dbReference type="Proteomes" id="UP000283880"/>
    </source>
</evidence>
<feature type="chain" id="PRO_5039442038" evidence="5">
    <location>
        <begin position="21"/>
        <end position="369"/>
    </location>
</feature>
<protein>
    <submittedName>
        <fullName evidence="6">C4-dicarboxylate ABC transporter substrate-binding protein</fullName>
    </submittedName>
</protein>
<feature type="signal peptide" evidence="5">
    <location>
        <begin position="1"/>
        <end position="20"/>
    </location>
</feature>
<dbReference type="AlphaFoldDB" id="A0A413FGN0"/>
<dbReference type="CDD" id="cd13669">
    <property type="entry name" value="PBP2_TRAP_TM0322_like"/>
    <property type="match status" value="1"/>
</dbReference>
<evidence type="ECO:0000256" key="4">
    <source>
        <dbReference type="SAM" id="MobiDB-lite"/>
    </source>
</evidence>
<dbReference type="PANTHER" id="PTHR33376:SF7">
    <property type="entry name" value="C4-DICARBOXYLATE-BINDING PROTEIN DCTB"/>
    <property type="match status" value="1"/>
</dbReference>
<dbReference type="Pfam" id="PF03480">
    <property type="entry name" value="DctP"/>
    <property type="match status" value="1"/>
</dbReference>
<dbReference type="InterPro" id="IPR018389">
    <property type="entry name" value="DctP_fam"/>
</dbReference>
<accession>A0A413FGN0</accession>
<feature type="region of interest" description="Disordered" evidence="4">
    <location>
        <begin position="26"/>
        <end position="55"/>
    </location>
</feature>
<dbReference type="PANTHER" id="PTHR33376">
    <property type="match status" value="1"/>
</dbReference>